<dbReference type="Gene3D" id="2.130.10.10">
    <property type="entry name" value="YVTN repeat-like/Quinoprotein amine dehydrogenase"/>
    <property type="match status" value="2"/>
</dbReference>
<dbReference type="PANTHER" id="PTHR47199:SF2">
    <property type="entry name" value="PHOTOSYSTEM II STABILITY_ASSEMBLY FACTOR HCF136, CHLOROPLASTIC"/>
    <property type="match status" value="1"/>
</dbReference>
<dbReference type="CDD" id="cd15482">
    <property type="entry name" value="Sialidase_non-viral"/>
    <property type="match status" value="1"/>
</dbReference>
<evidence type="ECO:0000256" key="1">
    <source>
        <dbReference type="ARBA" id="ARBA00022531"/>
    </source>
</evidence>
<evidence type="ECO:0000313" key="5">
    <source>
        <dbReference type="EMBL" id="MCE4536427.1"/>
    </source>
</evidence>
<dbReference type="InterPro" id="IPR015943">
    <property type="entry name" value="WD40/YVTN_repeat-like_dom_sf"/>
</dbReference>
<keyword evidence="2" id="KW-0604">Photosystem II</keyword>
<dbReference type="Proteomes" id="UP001201463">
    <property type="component" value="Unassembled WGS sequence"/>
</dbReference>
<protein>
    <submittedName>
        <fullName evidence="5">YCF48-related protein</fullName>
    </submittedName>
</protein>
<dbReference type="PANTHER" id="PTHR47199">
    <property type="entry name" value="PHOTOSYSTEM II STABILITY/ASSEMBLY FACTOR HCF136, CHLOROPLASTIC"/>
    <property type="match status" value="1"/>
</dbReference>
<evidence type="ECO:0000256" key="2">
    <source>
        <dbReference type="ARBA" id="ARBA00023276"/>
    </source>
</evidence>
<comment type="caution">
    <text evidence="5">The sequence shown here is derived from an EMBL/GenBank/DDBJ whole genome shotgun (WGS) entry which is preliminary data.</text>
</comment>
<gene>
    <name evidence="5" type="ORF">LXT12_04050</name>
</gene>
<keyword evidence="3" id="KW-0732">Signal</keyword>
<accession>A0ABS8XBR7</accession>
<keyword evidence="6" id="KW-1185">Reference proteome</keyword>
<feature type="domain" description="Photosynthesis system II assembly factor Ycf48/Hcf136-like" evidence="4">
    <location>
        <begin position="79"/>
        <end position="196"/>
    </location>
</feature>
<reference evidence="5 6" key="1">
    <citation type="submission" date="2021-12" db="EMBL/GenBank/DDBJ databases">
        <title>Genome seq of p7.</title>
        <authorList>
            <person name="Seo T."/>
        </authorList>
    </citation>
    <scope>NUCLEOTIDE SEQUENCE [LARGE SCALE GENOMIC DNA]</scope>
    <source>
        <strain evidence="5 6">P7</strain>
    </source>
</reference>
<sequence length="327" mass="34325">MKLSARLLCVAGAVLVQAGALAAEPAAEPIVQPAAHLPQAAQAGLLASANAGRRIVAVGERGVVMLSDDEGRHFRQAGRVPMDVTLTSVSFADERHGWAVGHWGVVLATQDGGESWSVQRQDVRHDRPLFAVHFFDGQHGVAVGLWSLVLVTADGGVSWREVPPGPPEGAKKADLNLLGLFADEHGTLYAAAERGMVLRSDDRGASWTYATTGYKGSFWTGLALPGGVLLTGGLRGSLYRSVDDGRSWVRVETGSKSSITALAARGQRVVAVGLDGLVLTSTDAGATFRADMRADHAALTGVAMLADQRQVYFSRQGVVADPASGRN</sequence>
<dbReference type="Pfam" id="PF14870">
    <property type="entry name" value="PSII_BNR"/>
    <property type="match status" value="1"/>
</dbReference>
<keyword evidence="1" id="KW-0602">Photosynthesis</keyword>
<evidence type="ECO:0000259" key="4">
    <source>
        <dbReference type="Pfam" id="PF14870"/>
    </source>
</evidence>
<evidence type="ECO:0000313" key="6">
    <source>
        <dbReference type="Proteomes" id="UP001201463"/>
    </source>
</evidence>
<name>A0ABS8XBR7_9BURK</name>
<organism evidence="5 6">
    <name type="scientific">Pelomonas caseinilytica</name>
    <dbReference type="NCBI Taxonomy" id="2906763"/>
    <lineage>
        <taxon>Bacteria</taxon>
        <taxon>Pseudomonadati</taxon>
        <taxon>Pseudomonadota</taxon>
        <taxon>Betaproteobacteria</taxon>
        <taxon>Burkholderiales</taxon>
        <taxon>Sphaerotilaceae</taxon>
        <taxon>Roseateles</taxon>
    </lineage>
</organism>
<dbReference type="InterPro" id="IPR028203">
    <property type="entry name" value="PSII_CF48-like_dom"/>
</dbReference>
<evidence type="ECO:0000256" key="3">
    <source>
        <dbReference type="SAM" id="SignalP"/>
    </source>
</evidence>
<dbReference type="SUPFAM" id="SSF110296">
    <property type="entry name" value="Oligoxyloglucan reducing end-specific cellobiohydrolase"/>
    <property type="match status" value="1"/>
</dbReference>
<proteinExistence type="predicted"/>
<feature type="signal peptide" evidence="3">
    <location>
        <begin position="1"/>
        <end position="22"/>
    </location>
</feature>
<feature type="chain" id="PRO_5046269359" evidence="3">
    <location>
        <begin position="23"/>
        <end position="327"/>
    </location>
</feature>
<dbReference type="EMBL" id="JAJTWT010000002">
    <property type="protein sequence ID" value="MCE4536427.1"/>
    <property type="molecule type" value="Genomic_DNA"/>
</dbReference>
<dbReference type="RefSeq" id="WP_233389744.1">
    <property type="nucleotide sequence ID" value="NZ_JAJTWT010000002.1"/>
</dbReference>